<sequence>MLQLIHEFLSRNKGIHMVICLRVLSLKLKHPHDYWVMAEVIHELLVLDFDTVIMLS</sequence>
<accession>A0A0A9CIA9</accession>
<reference evidence="1" key="2">
    <citation type="journal article" date="2015" name="Data Brief">
        <title>Shoot transcriptome of the giant reed, Arundo donax.</title>
        <authorList>
            <person name="Barrero R.A."/>
            <person name="Guerrero F.D."/>
            <person name="Moolhuijzen P."/>
            <person name="Goolsby J.A."/>
            <person name="Tidwell J."/>
            <person name="Bellgard S.E."/>
            <person name="Bellgard M.I."/>
        </authorList>
    </citation>
    <scope>NUCLEOTIDE SEQUENCE</scope>
    <source>
        <tissue evidence="1">Shoot tissue taken approximately 20 cm above the soil surface</tissue>
    </source>
</reference>
<dbReference type="EMBL" id="GBRH01221856">
    <property type="protein sequence ID" value="JAD76039.1"/>
    <property type="molecule type" value="Transcribed_RNA"/>
</dbReference>
<reference evidence="1" key="1">
    <citation type="submission" date="2014-09" db="EMBL/GenBank/DDBJ databases">
        <authorList>
            <person name="Magalhaes I.L.F."/>
            <person name="Oliveira U."/>
            <person name="Santos F.R."/>
            <person name="Vidigal T.H.D.A."/>
            <person name="Brescovit A.D."/>
            <person name="Santos A.J."/>
        </authorList>
    </citation>
    <scope>NUCLEOTIDE SEQUENCE</scope>
    <source>
        <tissue evidence="1">Shoot tissue taken approximately 20 cm above the soil surface</tissue>
    </source>
</reference>
<name>A0A0A9CIA9_ARUDO</name>
<dbReference type="AlphaFoldDB" id="A0A0A9CIA9"/>
<proteinExistence type="predicted"/>
<organism evidence="1">
    <name type="scientific">Arundo donax</name>
    <name type="common">Giant reed</name>
    <name type="synonym">Donax arundinaceus</name>
    <dbReference type="NCBI Taxonomy" id="35708"/>
    <lineage>
        <taxon>Eukaryota</taxon>
        <taxon>Viridiplantae</taxon>
        <taxon>Streptophyta</taxon>
        <taxon>Embryophyta</taxon>
        <taxon>Tracheophyta</taxon>
        <taxon>Spermatophyta</taxon>
        <taxon>Magnoliopsida</taxon>
        <taxon>Liliopsida</taxon>
        <taxon>Poales</taxon>
        <taxon>Poaceae</taxon>
        <taxon>PACMAD clade</taxon>
        <taxon>Arundinoideae</taxon>
        <taxon>Arundineae</taxon>
        <taxon>Arundo</taxon>
    </lineage>
</organism>
<protein>
    <submittedName>
        <fullName evidence="1">Uncharacterized protein</fullName>
    </submittedName>
</protein>
<evidence type="ECO:0000313" key="1">
    <source>
        <dbReference type="EMBL" id="JAD76039.1"/>
    </source>
</evidence>